<evidence type="ECO:0000256" key="3">
    <source>
        <dbReference type="ARBA" id="ARBA00022741"/>
    </source>
</evidence>
<comment type="subunit">
    <text evidence="9">Binds to RNA polymerase II.</text>
</comment>
<keyword evidence="12" id="KW-1185">Reference proteome</keyword>
<dbReference type="GO" id="GO:0005737">
    <property type="term" value="C:cytoplasm"/>
    <property type="evidence" value="ECO:0007669"/>
    <property type="project" value="UniProtKB-SubCell"/>
</dbReference>
<dbReference type="STRING" id="199890.A0A182PNV1"/>
<feature type="region of interest" description="Disordered" evidence="10">
    <location>
        <begin position="286"/>
        <end position="358"/>
    </location>
</feature>
<dbReference type="AlphaFoldDB" id="A0A182PNV1"/>
<keyword evidence="5" id="KW-0175">Coiled coil</keyword>
<comment type="similarity">
    <text evidence="1 9">Belongs to the GPN-loop GTPase family.</text>
</comment>
<dbReference type="InterPro" id="IPR004130">
    <property type="entry name" value="Gpn"/>
</dbReference>
<dbReference type="EnsemblMetazoa" id="AEPI008630-RA">
    <property type="protein sequence ID" value="AEPI008630-PA"/>
    <property type="gene ID" value="AEPI008630"/>
</dbReference>
<dbReference type="Pfam" id="PF03029">
    <property type="entry name" value="ATP_bind_1"/>
    <property type="match status" value="1"/>
</dbReference>
<evidence type="ECO:0000256" key="2">
    <source>
        <dbReference type="ARBA" id="ARBA00022490"/>
    </source>
</evidence>
<keyword evidence="3 9" id="KW-0547">Nucleotide-binding</keyword>
<dbReference type="CDD" id="cd17870">
    <property type="entry name" value="GPN1"/>
    <property type="match status" value="1"/>
</dbReference>
<sequence length="382" mass="42820">MEEKASQVIGETAGASSTDKPSAKTRPICIIVLGMAGSGKTTFVKKLAQHRHVNGSLPYLINLDPACRETPYPVNIDIRDTINYKEVMKRYNLGPNGGIVTALNLFSTKFGKVIELIEKAQETHEYCVIDTPGQIEIFTWSASGTIITEALATAFPTVIVYVMDIVRSTSPTTFMSNMLYACSILYKARLPFVIVMNKIDIQEHNFAVQWMQDFEAFQDALENETAYVSNLTRTMSLTLDEFYRNLKSCGVSSITGIGFEKLFMLLNEAVVEYESDYKQEYDKLREEKANSNNTTEQQSRATSEGLGEEVPLGSNSTDLSQRNEPIYLKHPANESSDDDEGEECDSAVVAAGDDEAEEINFNNFIQQHRRQQAEKHQKHNNK</sequence>
<protein>
    <recommendedName>
        <fullName evidence="9">GPN-loop GTPase</fullName>
        <ecNumber evidence="9">3.6.5.-</ecNumber>
    </recommendedName>
</protein>
<evidence type="ECO:0000256" key="1">
    <source>
        <dbReference type="ARBA" id="ARBA00005290"/>
    </source>
</evidence>
<dbReference type="Gene3D" id="3.40.50.300">
    <property type="entry name" value="P-loop containing nucleotide triphosphate hydrolases"/>
    <property type="match status" value="1"/>
</dbReference>
<keyword evidence="2 9" id="KW-0963">Cytoplasm</keyword>
<keyword evidence="4 9" id="KW-0378">Hydrolase</keyword>
<evidence type="ECO:0000256" key="7">
    <source>
        <dbReference type="ARBA" id="ARBA00023242"/>
    </source>
</evidence>
<dbReference type="SUPFAM" id="SSF52540">
    <property type="entry name" value="P-loop containing nucleoside triphosphate hydrolases"/>
    <property type="match status" value="1"/>
</dbReference>
<proteinExistence type="inferred from homology"/>
<evidence type="ECO:0000256" key="5">
    <source>
        <dbReference type="ARBA" id="ARBA00023054"/>
    </source>
</evidence>
<dbReference type="GO" id="GO:0005634">
    <property type="term" value="C:nucleus"/>
    <property type="evidence" value="ECO:0007669"/>
    <property type="project" value="UniProtKB-SubCell"/>
</dbReference>
<feature type="compositionally biased region" description="Polar residues" evidence="10">
    <location>
        <begin position="290"/>
        <end position="302"/>
    </location>
</feature>
<accession>A0A182PNV1</accession>
<evidence type="ECO:0000256" key="8">
    <source>
        <dbReference type="ARBA" id="ARBA00055682"/>
    </source>
</evidence>
<dbReference type="GO" id="GO:0005525">
    <property type="term" value="F:GTP binding"/>
    <property type="evidence" value="ECO:0007669"/>
    <property type="project" value="UniProtKB-KW"/>
</dbReference>
<comment type="function">
    <text evidence="8 9">Small GTPase required for proper nuclear import of RNA polymerase II (RNAPII). May act at an RNAP assembly step prior to nuclear import.</text>
</comment>
<dbReference type="Proteomes" id="UP000075885">
    <property type="component" value="Unassembled WGS sequence"/>
</dbReference>
<evidence type="ECO:0000313" key="12">
    <source>
        <dbReference type="Proteomes" id="UP000075885"/>
    </source>
</evidence>
<dbReference type="PANTHER" id="PTHR21231:SF8">
    <property type="entry name" value="GPN-LOOP GTPASE 1"/>
    <property type="match status" value="1"/>
</dbReference>
<dbReference type="EC" id="3.6.5.-" evidence="9"/>
<dbReference type="FunFam" id="3.40.50.300:FF:000888">
    <property type="entry name" value="GPN-loop GTPase 1"/>
    <property type="match status" value="1"/>
</dbReference>
<keyword evidence="7" id="KW-0539">Nucleus</keyword>
<feature type="region of interest" description="Disordered" evidence="10">
    <location>
        <begin position="1"/>
        <end position="22"/>
    </location>
</feature>
<keyword evidence="6 9" id="KW-0342">GTP-binding</keyword>
<feature type="compositionally biased region" description="Polar residues" evidence="10">
    <location>
        <begin position="313"/>
        <end position="323"/>
    </location>
</feature>
<evidence type="ECO:0000256" key="4">
    <source>
        <dbReference type="ARBA" id="ARBA00022801"/>
    </source>
</evidence>
<comment type="subcellular location">
    <subcellularLocation>
        <location evidence="9">Cytoplasm</location>
    </subcellularLocation>
    <subcellularLocation>
        <location evidence="9">Nucleus</location>
    </subcellularLocation>
</comment>
<organism evidence="11 12">
    <name type="scientific">Anopheles epiroticus</name>
    <dbReference type="NCBI Taxonomy" id="199890"/>
    <lineage>
        <taxon>Eukaryota</taxon>
        <taxon>Metazoa</taxon>
        <taxon>Ecdysozoa</taxon>
        <taxon>Arthropoda</taxon>
        <taxon>Hexapoda</taxon>
        <taxon>Insecta</taxon>
        <taxon>Pterygota</taxon>
        <taxon>Neoptera</taxon>
        <taxon>Endopterygota</taxon>
        <taxon>Diptera</taxon>
        <taxon>Nematocera</taxon>
        <taxon>Culicoidea</taxon>
        <taxon>Culicidae</taxon>
        <taxon>Anophelinae</taxon>
        <taxon>Anopheles</taxon>
    </lineage>
</organism>
<reference evidence="11" key="2">
    <citation type="submission" date="2020-05" db="UniProtKB">
        <authorList>
            <consortium name="EnsemblMetazoa"/>
        </authorList>
    </citation>
    <scope>IDENTIFICATION</scope>
    <source>
        <strain evidence="11">Epiroticus2</strain>
    </source>
</reference>
<evidence type="ECO:0000256" key="9">
    <source>
        <dbReference type="RuleBase" id="RU365059"/>
    </source>
</evidence>
<dbReference type="InterPro" id="IPR027417">
    <property type="entry name" value="P-loop_NTPase"/>
</dbReference>
<dbReference type="VEuPathDB" id="VectorBase:AEPI008630"/>
<evidence type="ECO:0000256" key="6">
    <source>
        <dbReference type="ARBA" id="ARBA00023134"/>
    </source>
</evidence>
<feature type="compositionally biased region" description="Acidic residues" evidence="10">
    <location>
        <begin position="335"/>
        <end position="345"/>
    </location>
</feature>
<dbReference type="GO" id="GO:0003924">
    <property type="term" value="F:GTPase activity"/>
    <property type="evidence" value="ECO:0007669"/>
    <property type="project" value="InterPro"/>
</dbReference>
<dbReference type="InterPro" id="IPR030230">
    <property type="entry name" value="Gpn1/Npa3/XAB1"/>
</dbReference>
<reference evidence="12" key="1">
    <citation type="submission" date="2013-03" db="EMBL/GenBank/DDBJ databases">
        <title>The Genome Sequence of Anopheles epiroticus epiroticus2.</title>
        <authorList>
            <consortium name="The Broad Institute Genomics Platform"/>
            <person name="Neafsey D.E."/>
            <person name="Howell P."/>
            <person name="Walker B."/>
            <person name="Young S.K."/>
            <person name="Zeng Q."/>
            <person name="Gargeya S."/>
            <person name="Fitzgerald M."/>
            <person name="Haas B."/>
            <person name="Abouelleil A."/>
            <person name="Allen A.W."/>
            <person name="Alvarado L."/>
            <person name="Arachchi H.M."/>
            <person name="Berlin A.M."/>
            <person name="Chapman S.B."/>
            <person name="Gainer-Dewar J."/>
            <person name="Goldberg J."/>
            <person name="Griggs A."/>
            <person name="Gujja S."/>
            <person name="Hansen M."/>
            <person name="Howarth C."/>
            <person name="Imamovic A."/>
            <person name="Ireland A."/>
            <person name="Larimer J."/>
            <person name="McCowan C."/>
            <person name="Murphy C."/>
            <person name="Pearson M."/>
            <person name="Poon T.W."/>
            <person name="Priest M."/>
            <person name="Roberts A."/>
            <person name="Saif S."/>
            <person name="Shea T."/>
            <person name="Sisk P."/>
            <person name="Sykes S."/>
            <person name="Wortman J."/>
            <person name="Nusbaum C."/>
            <person name="Birren B."/>
        </authorList>
    </citation>
    <scope>NUCLEOTIDE SEQUENCE [LARGE SCALE GENOMIC DNA]</scope>
    <source>
        <strain evidence="12">Epiroticus2</strain>
    </source>
</reference>
<evidence type="ECO:0000256" key="10">
    <source>
        <dbReference type="SAM" id="MobiDB-lite"/>
    </source>
</evidence>
<name>A0A182PNV1_9DIPT</name>
<evidence type="ECO:0000313" key="11">
    <source>
        <dbReference type="EnsemblMetazoa" id="AEPI008630-PA"/>
    </source>
</evidence>
<dbReference type="PANTHER" id="PTHR21231">
    <property type="entry name" value="XPA-BINDING PROTEIN 1-RELATED"/>
    <property type="match status" value="1"/>
</dbReference>